<name>A0ABN8T4D9_9CNID</name>
<evidence type="ECO:0000313" key="2">
    <source>
        <dbReference type="Proteomes" id="UP001159427"/>
    </source>
</evidence>
<accession>A0ABN8T4D9</accession>
<sequence>MSMLPKVNSVCKSAFYHLRHISRIRKFLSSKTTEILIHAFVSSKLDYCNSFLYNVPMYVLKKLPSVQNAAARLITCSRKYDHITPILSDLHWLPVNERIKFKILPLTFKALHQ</sequence>
<reference evidence="1 2" key="1">
    <citation type="submission" date="2022-05" db="EMBL/GenBank/DDBJ databases">
        <authorList>
            <consortium name="Genoscope - CEA"/>
            <person name="William W."/>
        </authorList>
    </citation>
    <scope>NUCLEOTIDE SEQUENCE [LARGE SCALE GENOMIC DNA]</scope>
</reference>
<organism evidence="1 2">
    <name type="scientific">Porites evermanni</name>
    <dbReference type="NCBI Taxonomy" id="104178"/>
    <lineage>
        <taxon>Eukaryota</taxon>
        <taxon>Metazoa</taxon>
        <taxon>Cnidaria</taxon>
        <taxon>Anthozoa</taxon>
        <taxon>Hexacorallia</taxon>
        <taxon>Scleractinia</taxon>
        <taxon>Fungiina</taxon>
        <taxon>Poritidae</taxon>
        <taxon>Porites</taxon>
    </lineage>
</organism>
<comment type="caution">
    <text evidence="1">The sequence shown here is derived from an EMBL/GenBank/DDBJ whole genome shotgun (WGS) entry which is preliminary data.</text>
</comment>
<gene>
    <name evidence="1" type="ORF">PEVE_00038727</name>
</gene>
<protein>
    <submittedName>
        <fullName evidence="1">Uncharacterized protein</fullName>
    </submittedName>
</protein>
<keyword evidence="2" id="KW-1185">Reference proteome</keyword>
<dbReference type="PANTHER" id="PTHR33332">
    <property type="entry name" value="REVERSE TRANSCRIPTASE DOMAIN-CONTAINING PROTEIN"/>
    <property type="match status" value="1"/>
</dbReference>
<evidence type="ECO:0000313" key="1">
    <source>
        <dbReference type="EMBL" id="CAH3199148.1"/>
    </source>
</evidence>
<dbReference type="EMBL" id="CALNXI010006654">
    <property type="protein sequence ID" value="CAH3199148.1"/>
    <property type="molecule type" value="Genomic_DNA"/>
</dbReference>
<proteinExistence type="predicted"/>
<dbReference type="Proteomes" id="UP001159427">
    <property type="component" value="Unassembled WGS sequence"/>
</dbReference>